<accession>A0A914CJS6</accession>
<dbReference type="WBParaSite" id="ACRNAN_scaffold11583.g28076.t1">
    <property type="protein sequence ID" value="ACRNAN_scaffold11583.g28076.t1"/>
    <property type="gene ID" value="ACRNAN_scaffold11583.g28076"/>
</dbReference>
<dbReference type="Proteomes" id="UP000887540">
    <property type="component" value="Unplaced"/>
</dbReference>
<sequence length="151" mass="17712">MFERFKQQSSDAIFMHDDASLHKEFVELLDTEFQRKWIGPGSTFATWPSLSPDIHPLCFFLWGHVKSKVYKKPIEENDVNELVHRVYQAFIEITPDMLKHAVKAYKERLKMVLEANGNLIDQHNDEGKDKTSSDMETIAWLTRLEKGNFLR</sequence>
<keyword evidence="1" id="KW-1185">Reference proteome</keyword>
<protein>
    <submittedName>
        <fullName evidence="2">Uncharacterized protein</fullName>
    </submittedName>
</protein>
<name>A0A914CJS6_9BILA</name>
<organism evidence="1 2">
    <name type="scientific">Acrobeloides nanus</name>
    <dbReference type="NCBI Taxonomy" id="290746"/>
    <lineage>
        <taxon>Eukaryota</taxon>
        <taxon>Metazoa</taxon>
        <taxon>Ecdysozoa</taxon>
        <taxon>Nematoda</taxon>
        <taxon>Chromadorea</taxon>
        <taxon>Rhabditida</taxon>
        <taxon>Tylenchina</taxon>
        <taxon>Cephalobomorpha</taxon>
        <taxon>Cephaloboidea</taxon>
        <taxon>Cephalobidae</taxon>
        <taxon>Acrobeloides</taxon>
    </lineage>
</organism>
<proteinExistence type="predicted"/>
<dbReference type="Gene3D" id="3.30.420.10">
    <property type="entry name" value="Ribonuclease H-like superfamily/Ribonuclease H"/>
    <property type="match status" value="1"/>
</dbReference>
<evidence type="ECO:0000313" key="2">
    <source>
        <dbReference type="WBParaSite" id="ACRNAN_scaffold11583.g28076.t1"/>
    </source>
</evidence>
<dbReference type="AlphaFoldDB" id="A0A914CJS6"/>
<dbReference type="GO" id="GO:0003676">
    <property type="term" value="F:nucleic acid binding"/>
    <property type="evidence" value="ECO:0007669"/>
    <property type="project" value="InterPro"/>
</dbReference>
<dbReference type="PANTHER" id="PTHR47326">
    <property type="entry name" value="TRANSPOSABLE ELEMENT TC3 TRANSPOSASE-LIKE PROTEIN"/>
    <property type="match status" value="1"/>
</dbReference>
<evidence type="ECO:0000313" key="1">
    <source>
        <dbReference type="Proteomes" id="UP000887540"/>
    </source>
</evidence>
<dbReference type="InterPro" id="IPR036397">
    <property type="entry name" value="RNaseH_sf"/>
</dbReference>
<dbReference type="PANTHER" id="PTHR47326:SF1">
    <property type="entry name" value="HTH PSQ-TYPE DOMAIN-CONTAINING PROTEIN"/>
    <property type="match status" value="1"/>
</dbReference>
<reference evidence="2" key="1">
    <citation type="submission" date="2022-11" db="UniProtKB">
        <authorList>
            <consortium name="WormBaseParasite"/>
        </authorList>
    </citation>
    <scope>IDENTIFICATION</scope>
</reference>